<keyword evidence="2" id="KW-1185">Reference proteome</keyword>
<comment type="caution">
    <text evidence="1">The sequence shown here is derived from an EMBL/GenBank/DDBJ whole genome shotgun (WGS) entry which is preliminary data.</text>
</comment>
<reference evidence="1 2" key="1">
    <citation type="submission" date="2019-07" db="EMBL/GenBank/DDBJ databases">
        <title>Whole genome shotgun sequence of Sporosarcina luteola NBRC 105378.</title>
        <authorList>
            <person name="Hosoyama A."/>
            <person name="Uohara A."/>
            <person name="Ohji S."/>
            <person name="Ichikawa N."/>
        </authorList>
    </citation>
    <scope>NUCLEOTIDE SEQUENCE [LARGE SCALE GENOMIC DNA]</scope>
    <source>
        <strain evidence="1 2">NBRC 105378</strain>
    </source>
</reference>
<protein>
    <submittedName>
        <fullName evidence="1">Uncharacterized protein</fullName>
    </submittedName>
</protein>
<dbReference type="Proteomes" id="UP000321901">
    <property type="component" value="Unassembled WGS sequence"/>
</dbReference>
<dbReference type="AlphaFoldDB" id="A0A511Z527"/>
<proteinExistence type="predicted"/>
<evidence type="ECO:0000313" key="1">
    <source>
        <dbReference type="EMBL" id="GEN82558.1"/>
    </source>
</evidence>
<evidence type="ECO:0000313" key="2">
    <source>
        <dbReference type="Proteomes" id="UP000321901"/>
    </source>
</evidence>
<organism evidence="1 2">
    <name type="scientific">Sporosarcina luteola</name>
    <dbReference type="NCBI Taxonomy" id="582850"/>
    <lineage>
        <taxon>Bacteria</taxon>
        <taxon>Bacillati</taxon>
        <taxon>Bacillota</taxon>
        <taxon>Bacilli</taxon>
        <taxon>Bacillales</taxon>
        <taxon>Caryophanaceae</taxon>
        <taxon>Sporosarcina</taxon>
    </lineage>
</organism>
<gene>
    <name evidence="1" type="ORF">SLU01_08700</name>
</gene>
<accession>A0A511Z527</accession>
<name>A0A511Z527_9BACL</name>
<sequence>MEQKCKYNLLEIEVERLWRDLRKCPDNLKPQILSDIQLLEKAIELCHIL</sequence>
<dbReference type="EMBL" id="BJYL01000011">
    <property type="protein sequence ID" value="GEN82558.1"/>
    <property type="molecule type" value="Genomic_DNA"/>
</dbReference>